<dbReference type="PANTHER" id="PTHR43736">
    <property type="entry name" value="ADP-RIBOSE PYROPHOSPHATASE"/>
    <property type="match status" value="1"/>
</dbReference>
<gene>
    <name evidence="2" type="ORF">EWU23_03860</name>
</gene>
<proteinExistence type="predicted"/>
<dbReference type="Proteomes" id="UP001318301">
    <property type="component" value="Unassembled WGS sequence"/>
</dbReference>
<keyword evidence="3" id="KW-1185">Reference proteome</keyword>
<dbReference type="InterPro" id="IPR000086">
    <property type="entry name" value="NUDIX_hydrolase_dom"/>
</dbReference>
<reference evidence="2 3" key="1">
    <citation type="submission" date="2019-02" db="EMBL/GenBank/DDBJ databases">
        <title>Genome of a new Bacteroidetes strain.</title>
        <authorList>
            <person name="Pitt A."/>
        </authorList>
    </citation>
    <scope>NUCLEOTIDE SEQUENCE [LARGE SCALE GENOMIC DNA]</scope>
    <source>
        <strain evidence="2 3">50C-KIRBA</strain>
    </source>
</reference>
<dbReference type="PROSITE" id="PS51462">
    <property type="entry name" value="NUDIX"/>
    <property type="match status" value="1"/>
</dbReference>
<dbReference type="InterPro" id="IPR036388">
    <property type="entry name" value="WH-like_DNA-bd_sf"/>
</dbReference>
<dbReference type="RefSeq" id="WP_166229079.1">
    <property type="nucleotide sequence ID" value="NZ_CBCSIJ010000005.1"/>
</dbReference>
<dbReference type="Pfam" id="PF00293">
    <property type="entry name" value="NUDIX"/>
    <property type="match status" value="1"/>
</dbReference>
<protein>
    <submittedName>
        <fullName evidence="2">NUDIX domain-containing protein</fullName>
    </submittedName>
</protein>
<dbReference type="SUPFAM" id="SSF46785">
    <property type="entry name" value="Winged helix' DNA-binding domain"/>
    <property type="match status" value="1"/>
</dbReference>
<dbReference type="SUPFAM" id="SSF55811">
    <property type="entry name" value="Nudix"/>
    <property type="match status" value="1"/>
</dbReference>
<sequence length="242" mass="28593">MNEFNLDQYLPHLSIDCVIFGYEGKELKILISKSKLGDNFWALPGGYIKKSEGIDKAASRILYERTALKNIYLEQFRVFGHETRIVESPYNEALRLGYLQYDATIFTEEVISWLTDRFVCIGYYALVDIQKVTTQNREFDELLEWRNIQQIPNLMHDHNSIVEEALTALRLNFDAKLIGFNLLPEVFTMREIQELYETVYERNFANNNFQKKMLDLKVLERLEKKFTGAQNKAPYLYRFVKK</sequence>
<accession>A0ABX0F188</accession>
<dbReference type="Pfam" id="PF21906">
    <property type="entry name" value="WHD_NrtR"/>
    <property type="match status" value="1"/>
</dbReference>
<evidence type="ECO:0000313" key="3">
    <source>
        <dbReference type="Proteomes" id="UP001318301"/>
    </source>
</evidence>
<dbReference type="InterPro" id="IPR054105">
    <property type="entry name" value="WHD_NrtR"/>
</dbReference>
<dbReference type="CDD" id="cd18873">
    <property type="entry name" value="NUDIX_NadM_like"/>
    <property type="match status" value="1"/>
</dbReference>
<comment type="caution">
    <text evidence="2">The sequence shown here is derived from an EMBL/GenBank/DDBJ whole genome shotgun (WGS) entry which is preliminary data.</text>
</comment>
<dbReference type="Gene3D" id="1.10.10.10">
    <property type="entry name" value="Winged helix-like DNA-binding domain superfamily/Winged helix DNA-binding domain"/>
    <property type="match status" value="1"/>
</dbReference>
<evidence type="ECO:0000259" key="1">
    <source>
        <dbReference type="PROSITE" id="PS51462"/>
    </source>
</evidence>
<dbReference type="InterPro" id="IPR015797">
    <property type="entry name" value="NUDIX_hydrolase-like_dom_sf"/>
</dbReference>
<name>A0ABX0F188_9BACT</name>
<dbReference type="Gene3D" id="3.90.79.10">
    <property type="entry name" value="Nucleoside Triphosphate Pyrophosphohydrolase"/>
    <property type="match status" value="1"/>
</dbReference>
<dbReference type="PANTHER" id="PTHR43736:SF4">
    <property type="entry name" value="SLR1690 PROTEIN"/>
    <property type="match status" value="1"/>
</dbReference>
<feature type="domain" description="Nudix hydrolase" evidence="1">
    <location>
        <begin position="10"/>
        <end position="168"/>
    </location>
</feature>
<organism evidence="2 3">
    <name type="scientific">Aquirufa beregesia</name>
    <dbReference type="NCBI Taxonomy" id="2516556"/>
    <lineage>
        <taxon>Bacteria</taxon>
        <taxon>Pseudomonadati</taxon>
        <taxon>Bacteroidota</taxon>
        <taxon>Cytophagia</taxon>
        <taxon>Cytophagales</taxon>
        <taxon>Flectobacillaceae</taxon>
        <taxon>Aquirufa</taxon>
    </lineage>
</organism>
<evidence type="ECO:0000313" key="2">
    <source>
        <dbReference type="EMBL" id="NGZ43605.1"/>
    </source>
</evidence>
<dbReference type="EMBL" id="SEWW01000002">
    <property type="protein sequence ID" value="NGZ43605.1"/>
    <property type="molecule type" value="Genomic_DNA"/>
</dbReference>
<dbReference type="InterPro" id="IPR036390">
    <property type="entry name" value="WH_DNA-bd_sf"/>
</dbReference>